<feature type="region of interest" description="Disordered" evidence="1">
    <location>
        <begin position="102"/>
        <end position="211"/>
    </location>
</feature>
<dbReference type="CDD" id="cd00118">
    <property type="entry name" value="LysM"/>
    <property type="match status" value="1"/>
</dbReference>
<accession>A0ABN0SP06</accession>
<keyword evidence="2" id="KW-0472">Membrane</keyword>
<dbReference type="Proteomes" id="UP001498238">
    <property type="component" value="Unassembled WGS sequence"/>
</dbReference>
<reference evidence="4 5" key="1">
    <citation type="submission" date="2024-01" db="EMBL/GenBank/DDBJ databases">
        <title>Characterization of antibiotic resistant novel bacterial strains and their environmental applications.</title>
        <authorList>
            <person name="Manzoor S."/>
            <person name="Abbas S."/>
            <person name="Arshad M."/>
            <person name="Ahmed I."/>
        </authorList>
    </citation>
    <scope>NUCLEOTIDE SEQUENCE [LARGE SCALE GENOMIC DNA]</scope>
    <source>
        <strain evidence="4 5">NCCP-602</strain>
    </source>
</reference>
<evidence type="ECO:0000313" key="4">
    <source>
        <dbReference type="EMBL" id="GAA0036182.1"/>
    </source>
</evidence>
<dbReference type="PROSITE" id="PS51782">
    <property type="entry name" value="LYSM"/>
    <property type="match status" value="1"/>
</dbReference>
<gene>
    <name evidence="4" type="ORF">NCCP602_21430</name>
</gene>
<sequence length="267" mass="27471">MYLLGLCATVWAVLLGGTAALWAGLPQPYSVSDLIVLVLASAATLAFSRLGLVAALGLILRLLPAGRMRMRLRAAALRWAPRTLASTLLAATAVAGSAQFAHSAGPAAPDPGWPTVPAAPRDPGWPTTGPDGTSPGSDSGGGQPPADSPDEPGPDESAPDRAPGEAPEDRAADEDASDDTAPRDDDASDDRAPRDDGPRDGPRAAPDRAPRIHVVESGESLWSIAGEFTDSTADQAELVAAIHAENRAIIGADPDLIMPGQRLEIRP</sequence>
<dbReference type="SMART" id="SM00257">
    <property type="entry name" value="LysM"/>
    <property type="match status" value="1"/>
</dbReference>
<protein>
    <recommendedName>
        <fullName evidence="3">LysM domain-containing protein</fullName>
    </recommendedName>
</protein>
<dbReference type="EMBL" id="BAAAAF010000007">
    <property type="protein sequence ID" value="GAA0036182.1"/>
    <property type="molecule type" value="Genomic_DNA"/>
</dbReference>
<dbReference type="Gene3D" id="3.10.350.10">
    <property type="entry name" value="LysM domain"/>
    <property type="match status" value="1"/>
</dbReference>
<name>A0ABN0SP06_9MICO</name>
<dbReference type="InterPro" id="IPR036779">
    <property type="entry name" value="LysM_dom_sf"/>
</dbReference>
<evidence type="ECO:0000256" key="1">
    <source>
        <dbReference type="SAM" id="MobiDB-lite"/>
    </source>
</evidence>
<keyword evidence="2" id="KW-0812">Transmembrane</keyword>
<proteinExistence type="predicted"/>
<evidence type="ECO:0000256" key="2">
    <source>
        <dbReference type="SAM" id="Phobius"/>
    </source>
</evidence>
<dbReference type="InterPro" id="IPR018392">
    <property type="entry name" value="LysM"/>
</dbReference>
<keyword evidence="2" id="KW-1133">Transmembrane helix</keyword>
<evidence type="ECO:0000313" key="5">
    <source>
        <dbReference type="Proteomes" id="UP001498238"/>
    </source>
</evidence>
<keyword evidence="5" id="KW-1185">Reference proteome</keyword>
<evidence type="ECO:0000259" key="3">
    <source>
        <dbReference type="PROSITE" id="PS51782"/>
    </source>
</evidence>
<organism evidence="4 5">
    <name type="scientific">Brevibacterium metallidurans</name>
    <dbReference type="NCBI Taxonomy" id="1482676"/>
    <lineage>
        <taxon>Bacteria</taxon>
        <taxon>Bacillati</taxon>
        <taxon>Actinomycetota</taxon>
        <taxon>Actinomycetes</taxon>
        <taxon>Micrococcales</taxon>
        <taxon>Brevibacteriaceae</taxon>
        <taxon>Brevibacterium</taxon>
    </lineage>
</organism>
<dbReference type="RefSeq" id="WP_339393009.1">
    <property type="nucleotide sequence ID" value="NZ_BAAAAF010000007.1"/>
</dbReference>
<feature type="compositionally biased region" description="Basic and acidic residues" evidence="1">
    <location>
        <begin position="158"/>
        <end position="170"/>
    </location>
</feature>
<feature type="domain" description="LysM" evidence="3">
    <location>
        <begin position="211"/>
        <end position="265"/>
    </location>
</feature>
<feature type="compositionally biased region" description="Low complexity" evidence="1">
    <location>
        <begin position="122"/>
        <end position="137"/>
    </location>
</feature>
<feature type="transmembrane region" description="Helical" evidence="2">
    <location>
        <begin position="36"/>
        <end position="63"/>
    </location>
</feature>
<feature type="compositionally biased region" description="Basic and acidic residues" evidence="1">
    <location>
        <begin position="180"/>
        <end position="211"/>
    </location>
</feature>
<comment type="caution">
    <text evidence="4">The sequence shown here is derived from an EMBL/GenBank/DDBJ whole genome shotgun (WGS) entry which is preliminary data.</text>
</comment>